<dbReference type="AlphaFoldDB" id="A0A432X973"/>
<evidence type="ECO:0000259" key="3">
    <source>
        <dbReference type="PROSITE" id="PS51668"/>
    </source>
</evidence>
<dbReference type="GO" id="GO:0089715">
    <property type="term" value="F:tRNA (L-threonylcarbamoyladenosine(37)-C2) methyltransferase activity"/>
    <property type="evidence" value="ECO:0007669"/>
    <property type="project" value="TreeGrafter"/>
</dbReference>
<dbReference type="InterPro" id="IPR036413">
    <property type="entry name" value="YaeB-like_sf"/>
</dbReference>
<keyword evidence="5" id="KW-1185">Reference proteome</keyword>
<dbReference type="PANTHER" id="PTHR12818:SF0">
    <property type="entry name" value="TRNA (ADENINE(37)-N6)-METHYLTRANSFERASE"/>
    <property type="match status" value="1"/>
</dbReference>
<gene>
    <name evidence="4" type="primary">tsaA</name>
    <name evidence="4" type="ORF">CWE15_01765</name>
</gene>
<feature type="domain" description="TsaA-like" evidence="3">
    <location>
        <begin position="5"/>
        <end position="146"/>
    </location>
</feature>
<dbReference type="PANTHER" id="PTHR12818">
    <property type="entry name" value="TRNA (ADENINE(37)-N6)-METHYLTRANSFERASE"/>
    <property type="match status" value="1"/>
</dbReference>
<dbReference type="InterPro" id="IPR023370">
    <property type="entry name" value="TrmO-like_N"/>
</dbReference>
<keyword evidence="4" id="KW-0489">Methyltransferase</keyword>
<dbReference type="SUPFAM" id="SSF118196">
    <property type="entry name" value="YaeB-like"/>
    <property type="match status" value="1"/>
</dbReference>
<comment type="similarity">
    <text evidence="2">Belongs to the tRNA methyltransferase O family.</text>
</comment>
<dbReference type="Proteomes" id="UP000286976">
    <property type="component" value="Unassembled WGS sequence"/>
</dbReference>
<dbReference type="OrthoDB" id="9804309at2"/>
<dbReference type="Pfam" id="PF01980">
    <property type="entry name" value="TrmO_N"/>
    <property type="match status" value="1"/>
</dbReference>
<dbReference type="NCBIfam" id="TIGR00104">
    <property type="entry name" value="tRNA_TsaA"/>
    <property type="match status" value="1"/>
</dbReference>
<dbReference type="CDD" id="cd09281">
    <property type="entry name" value="UPF0066"/>
    <property type="match status" value="1"/>
</dbReference>
<proteinExistence type="inferred from homology"/>
<reference evidence="4 5" key="1">
    <citation type="journal article" date="2011" name="Front. Microbiol.">
        <title>Genomic signatures of strain selection and enhancement in Bacillus atrophaeus var. globigii, a historical biowarfare simulant.</title>
        <authorList>
            <person name="Gibbons H.S."/>
            <person name="Broomall S.M."/>
            <person name="McNew L.A."/>
            <person name="Daligault H."/>
            <person name="Chapman C."/>
            <person name="Bruce D."/>
            <person name="Karavis M."/>
            <person name="Krepps M."/>
            <person name="McGregor P.A."/>
            <person name="Hong C."/>
            <person name="Park K.H."/>
            <person name="Akmal A."/>
            <person name="Feldman A."/>
            <person name="Lin J.S."/>
            <person name="Chang W.E."/>
            <person name="Higgs B.W."/>
            <person name="Demirev P."/>
            <person name="Lindquist J."/>
            <person name="Liem A."/>
            <person name="Fochler E."/>
            <person name="Read T.D."/>
            <person name="Tapia R."/>
            <person name="Johnson S."/>
            <person name="Bishop-Lilly K.A."/>
            <person name="Detter C."/>
            <person name="Han C."/>
            <person name="Sozhamannan S."/>
            <person name="Rosenzweig C.N."/>
            <person name="Skowronski E.W."/>
        </authorList>
    </citation>
    <scope>NUCLEOTIDE SEQUENCE [LARGE SCALE GENOMIC DNA]</scope>
    <source>
        <strain evidence="4 5">AIT1</strain>
    </source>
</reference>
<name>A0A432X973_9GAMM</name>
<dbReference type="RefSeq" id="WP_126756331.1">
    <property type="nucleotide sequence ID" value="NZ_PIPQ01000001.1"/>
</dbReference>
<dbReference type="InterPro" id="IPR023368">
    <property type="entry name" value="UPF0066_cons_site"/>
</dbReference>
<dbReference type="Pfam" id="PF18389">
    <property type="entry name" value="TrmO_C"/>
    <property type="match status" value="1"/>
</dbReference>
<evidence type="ECO:0000256" key="2">
    <source>
        <dbReference type="ARBA" id="ARBA00033753"/>
    </source>
</evidence>
<comment type="caution">
    <text evidence="4">The sequence shown here is derived from an EMBL/GenBank/DDBJ whole genome shotgun (WGS) entry which is preliminary data.</text>
</comment>
<keyword evidence="4" id="KW-0808">Transferase</keyword>
<dbReference type="Gene3D" id="3.30.2310.10">
    <property type="entry name" value="YaeB-like"/>
    <property type="match status" value="1"/>
</dbReference>
<dbReference type="PROSITE" id="PS01318">
    <property type="entry name" value="TSAA_1"/>
    <property type="match status" value="1"/>
</dbReference>
<sequence length="234" mass="26426">MNYSIEPLGIIESPYREKFAIPRQPGLVNSARGAIVMHTPYSQPELFRGIENYTHLWLQFVFHQNVEKGWQPLVRPPRLGGNKKMGVFATRSTFRPNGLGLSVVQLLDVRHTKQETRLEIAGLDLLHGTPIIDIKPYIPYADALPHASAGIAQEPPKNALQVEFTEAAQLTLAHYKSSYPYLQPLIIEVLQQDPRPAYKAQAESDRIYGMVLYDFNIKWQVQGACCHVLSVQPV</sequence>
<dbReference type="FunFam" id="2.40.30.70:FF:000001">
    <property type="entry name" value="tRNA (N6-threonylcarbamoyladenosine(37)-N6)-methyltransferase TrmO"/>
    <property type="match status" value="1"/>
</dbReference>
<dbReference type="InterPro" id="IPR041369">
    <property type="entry name" value="TrmO_C"/>
</dbReference>
<evidence type="ECO:0000313" key="4">
    <source>
        <dbReference type="EMBL" id="RUO43937.1"/>
    </source>
</evidence>
<evidence type="ECO:0000313" key="5">
    <source>
        <dbReference type="Proteomes" id="UP000286976"/>
    </source>
</evidence>
<evidence type="ECO:0000256" key="1">
    <source>
        <dbReference type="ARBA" id="ARBA00022691"/>
    </source>
</evidence>
<dbReference type="InterPro" id="IPR036414">
    <property type="entry name" value="YaeB_N_sf"/>
</dbReference>
<protein>
    <submittedName>
        <fullName evidence="4">tRNA (N6-threonylcarbamoyladenosine(37)-N6)-methyltransferase TrmO</fullName>
    </submittedName>
</protein>
<dbReference type="PROSITE" id="PS51668">
    <property type="entry name" value="TSAA_2"/>
    <property type="match status" value="1"/>
</dbReference>
<dbReference type="InterPro" id="IPR040372">
    <property type="entry name" value="YaeB-like"/>
</dbReference>
<dbReference type="GO" id="GO:0032259">
    <property type="term" value="P:methylation"/>
    <property type="evidence" value="ECO:0007669"/>
    <property type="project" value="UniProtKB-KW"/>
</dbReference>
<keyword evidence="1" id="KW-0949">S-adenosyl-L-methionine</keyword>
<dbReference type="EMBL" id="PIPQ01000001">
    <property type="protein sequence ID" value="RUO43937.1"/>
    <property type="molecule type" value="Genomic_DNA"/>
</dbReference>
<organism evidence="4 5">
    <name type="scientific">Aliidiomarina taiwanensis</name>
    <dbReference type="NCBI Taxonomy" id="946228"/>
    <lineage>
        <taxon>Bacteria</taxon>
        <taxon>Pseudomonadati</taxon>
        <taxon>Pseudomonadota</taxon>
        <taxon>Gammaproteobacteria</taxon>
        <taxon>Alteromonadales</taxon>
        <taxon>Idiomarinaceae</taxon>
        <taxon>Aliidiomarina</taxon>
    </lineage>
</organism>
<accession>A0A432X973</accession>
<dbReference type="Gene3D" id="2.40.30.70">
    <property type="entry name" value="YaeB-like"/>
    <property type="match status" value="1"/>
</dbReference>